<dbReference type="EMBL" id="FQZF01000007">
    <property type="protein sequence ID" value="SHI96695.1"/>
    <property type="molecule type" value="Genomic_DNA"/>
</dbReference>
<dbReference type="GO" id="GO:0016301">
    <property type="term" value="F:kinase activity"/>
    <property type="evidence" value="ECO:0007669"/>
    <property type="project" value="UniProtKB-KW"/>
</dbReference>
<accession>A0A1M6FGA3</accession>
<proteinExistence type="predicted"/>
<gene>
    <name evidence="1" type="ORF">SAMN02745194_01438</name>
</gene>
<dbReference type="SUPFAM" id="SSF55874">
    <property type="entry name" value="ATPase domain of HSP90 chaperone/DNA topoisomerase II/histidine kinase"/>
    <property type="match status" value="1"/>
</dbReference>
<evidence type="ECO:0000313" key="2">
    <source>
        <dbReference type="Proteomes" id="UP000184387"/>
    </source>
</evidence>
<organism evidence="1 2">
    <name type="scientific">Muricoccus roseus</name>
    <dbReference type="NCBI Taxonomy" id="198092"/>
    <lineage>
        <taxon>Bacteria</taxon>
        <taxon>Pseudomonadati</taxon>
        <taxon>Pseudomonadota</taxon>
        <taxon>Alphaproteobacteria</taxon>
        <taxon>Acetobacterales</taxon>
        <taxon>Roseomonadaceae</taxon>
        <taxon>Muricoccus</taxon>
    </lineage>
</organism>
<reference evidence="1 2" key="1">
    <citation type="submission" date="2016-11" db="EMBL/GenBank/DDBJ databases">
        <authorList>
            <person name="Jaros S."/>
            <person name="Januszkiewicz K."/>
            <person name="Wedrychowicz H."/>
        </authorList>
    </citation>
    <scope>NUCLEOTIDE SEQUENCE [LARGE SCALE GENOMIC DNA]</scope>
    <source>
        <strain evidence="1 2">DSM 14916</strain>
    </source>
</reference>
<name>A0A1M6FGA3_9PROT</name>
<dbReference type="Pfam" id="PF13589">
    <property type="entry name" value="HATPase_c_3"/>
    <property type="match status" value="1"/>
</dbReference>
<dbReference type="InterPro" id="IPR036890">
    <property type="entry name" value="HATPase_C_sf"/>
</dbReference>
<evidence type="ECO:0000313" key="1">
    <source>
        <dbReference type="EMBL" id="SHI96695.1"/>
    </source>
</evidence>
<sequence length="666" mass="75479">MTILKLAAKQDHLEKIARVRDPVKAVAEFIWNALDGDATEVLVEFDVNELGGTLAVIVRDNGTGFSQQEAEREFQGLGNSWKLQTNRTPKYNRVVHGKEGKGRLRFFSLAHKAKWESVWELKGDFKKTTVLMDSKTLEECDVTEESTDAKATGTKVFLSQLKEPFDYLTTNAAHAEITAIFAPYLLEYDAVRVLYNGKLVDPKSAITFQRSFPVRLIHAPGRIIDDLKLSVIEWNAAAEPLANRRIQLGLEAGVVLGSQPAGITAPDFLFTVYAYSSFFKEVFEGNLLEIDDLTDPDFRYVLEEIRDVVGRHFRERKQELTSELIDQLRKDGAYPYEGDPGSEVEKRERQVFDMATQALSSYSRHFRKAETQLKRMTLVLLKEALRHNPESLSHILQAVVNLPKNKQDDFSDLLTKTDLGSVIAASSFVAERVRTLTLLRKLVFDPKHKAITRERGELDMLVRDNTWIFGENFNVSVPEVGLTRVVERVAQEVNAKSSKRSVRKMDGSIGRLDCLLGRTLPTGREDQFEFLIVELKRPSISIGTKEIDQIMEYCHVLTSQSEFAGLSINWTFFLVTGEMNALAKMRAHQRDRPAGLLHEGENEKIWVKTWAEVIQPCEARLKFVQDRLQIRVSQEDLDRTISATRDKLFRAKIGPNSSGGESEQGQ</sequence>
<keyword evidence="2" id="KW-1185">Reference proteome</keyword>
<keyword evidence="1" id="KW-0418">Kinase</keyword>
<dbReference type="Proteomes" id="UP000184387">
    <property type="component" value="Unassembled WGS sequence"/>
</dbReference>
<keyword evidence="1" id="KW-0808">Transferase</keyword>
<dbReference type="AlphaFoldDB" id="A0A1M6FGA3"/>
<dbReference type="STRING" id="198092.SAMN02745194_01438"/>
<protein>
    <submittedName>
        <fullName evidence="1">Histidine kinase-, DNA gyrase B-, and HSP90-like ATPase</fullName>
    </submittedName>
</protein>
<dbReference type="RefSeq" id="WP_175562575.1">
    <property type="nucleotide sequence ID" value="NZ_FQZF01000007.1"/>
</dbReference>
<dbReference type="Gene3D" id="3.30.565.10">
    <property type="entry name" value="Histidine kinase-like ATPase, C-terminal domain"/>
    <property type="match status" value="1"/>
</dbReference>